<dbReference type="KEGG" id="scb:SCAB_90171"/>
<dbReference type="AlphaFoldDB" id="C9Z9M4"/>
<gene>
    <name evidence="1" type="ordered locus">SCAB_90171</name>
</gene>
<evidence type="ECO:0000313" key="1">
    <source>
        <dbReference type="EMBL" id="CBG75952.1"/>
    </source>
</evidence>
<proteinExistence type="predicted"/>
<dbReference type="EMBL" id="FN554889">
    <property type="protein sequence ID" value="CBG75952.1"/>
    <property type="molecule type" value="Genomic_DNA"/>
</dbReference>
<dbReference type="STRING" id="680198.SCAB_90171"/>
<dbReference type="HOGENOM" id="CLU_3297459_0_0_11"/>
<evidence type="ECO:0000313" key="2">
    <source>
        <dbReference type="Proteomes" id="UP000001444"/>
    </source>
</evidence>
<dbReference type="Proteomes" id="UP000001444">
    <property type="component" value="Chromosome"/>
</dbReference>
<accession>C9Z9M4</accession>
<organism evidence="1 2">
    <name type="scientific">Streptomyces scabiei (strain 87.22)</name>
    <dbReference type="NCBI Taxonomy" id="680198"/>
    <lineage>
        <taxon>Bacteria</taxon>
        <taxon>Bacillati</taxon>
        <taxon>Actinomycetota</taxon>
        <taxon>Actinomycetes</taxon>
        <taxon>Kitasatosporales</taxon>
        <taxon>Streptomycetaceae</taxon>
        <taxon>Streptomyces</taxon>
    </lineage>
</organism>
<name>C9Z9M4_STRSW</name>
<keyword evidence="2" id="KW-1185">Reference proteome</keyword>
<reference evidence="1 2" key="1">
    <citation type="journal article" date="2010" name="Mol. Plant Microbe Interact.">
        <title>Streptomyces scabies 87-22 contains a coronafacic acid-like biosynthetic cluster that contributes to plant-microbe interactions.</title>
        <authorList>
            <person name="Bignell D.R."/>
            <person name="Seipke R.F."/>
            <person name="Huguet-Tapia J.C."/>
            <person name="Chambers A.H."/>
            <person name="Parry R.J."/>
            <person name="Loria R."/>
        </authorList>
    </citation>
    <scope>NUCLEOTIDE SEQUENCE [LARGE SCALE GENOMIC DNA]</scope>
    <source>
        <strain evidence="1 2">87.22</strain>
    </source>
</reference>
<protein>
    <submittedName>
        <fullName evidence="1">Uncharacterized protein</fullName>
    </submittedName>
</protein>
<sequence>MRTIGALITRTVCGALCDRSRSRFGRQRFFPPLPRGHRTV</sequence>